<evidence type="ECO:0000256" key="1">
    <source>
        <dbReference type="ARBA" id="ARBA00004141"/>
    </source>
</evidence>
<dbReference type="InterPro" id="IPR003439">
    <property type="entry name" value="ABC_transporter-like_ATP-bd"/>
</dbReference>
<keyword evidence="2" id="KW-0813">Transport</keyword>
<feature type="domain" description="ABC transporter" evidence="7">
    <location>
        <begin position="57"/>
        <end position="87"/>
    </location>
</feature>
<evidence type="ECO:0000259" key="7">
    <source>
        <dbReference type="Pfam" id="PF00005"/>
    </source>
</evidence>
<protein>
    <submittedName>
        <fullName evidence="8">Putative ABC transporter, P-loop containing nucleoside triphosphate hydrolase</fullName>
    </submittedName>
</protein>
<evidence type="ECO:0000256" key="4">
    <source>
        <dbReference type="ARBA" id="ARBA00022989"/>
    </source>
</evidence>
<keyword evidence="8" id="KW-0378">Hydrolase</keyword>
<dbReference type="PANTHER" id="PTHR48041:SF22">
    <property type="entry name" value="ABC TRANSPORTER G FAMILY MEMBER 9"/>
    <property type="match status" value="1"/>
</dbReference>
<dbReference type="GO" id="GO:0005524">
    <property type="term" value="F:ATP binding"/>
    <property type="evidence" value="ECO:0007669"/>
    <property type="project" value="InterPro"/>
</dbReference>
<keyword evidence="3 6" id="KW-0812">Transmembrane</keyword>
<dbReference type="Pfam" id="PF00005">
    <property type="entry name" value="ABC_tran"/>
    <property type="match status" value="1"/>
</dbReference>
<dbReference type="PANTHER" id="PTHR48041">
    <property type="entry name" value="ABC TRANSPORTER G FAMILY MEMBER 28"/>
    <property type="match status" value="1"/>
</dbReference>
<keyword evidence="4 6" id="KW-1133">Transmembrane helix</keyword>
<feature type="transmembrane region" description="Helical" evidence="6">
    <location>
        <begin position="49"/>
        <end position="67"/>
    </location>
</feature>
<dbReference type="Gramene" id="rna25056">
    <property type="protein sequence ID" value="RHN62476.1"/>
    <property type="gene ID" value="gene25056"/>
</dbReference>
<keyword evidence="5 6" id="KW-0472">Membrane</keyword>
<reference evidence="8" key="1">
    <citation type="journal article" date="2018" name="Nat. Plants">
        <title>Whole-genome landscape of Medicago truncatula symbiotic genes.</title>
        <authorList>
            <person name="Pecrix Y."/>
            <person name="Gamas P."/>
            <person name="Carrere S."/>
        </authorList>
    </citation>
    <scope>NUCLEOTIDE SEQUENCE</scope>
    <source>
        <tissue evidence="8">Leaves</tissue>
    </source>
</reference>
<dbReference type="InterPro" id="IPR050352">
    <property type="entry name" value="ABCG_transporters"/>
</dbReference>
<dbReference type="Proteomes" id="UP000265566">
    <property type="component" value="Chromosome 4"/>
</dbReference>
<evidence type="ECO:0000256" key="6">
    <source>
        <dbReference type="SAM" id="Phobius"/>
    </source>
</evidence>
<dbReference type="SUPFAM" id="SSF52540">
    <property type="entry name" value="P-loop containing nucleoside triphosphate hydrolases"/>
    <property type="match status" value="1"/>
</dbReference>
<sequence length="93" mass="10330">MDRRNMFLYCSHCLKVMQKAKAYYVVHKTKTSKSKGLLCKKAINSEEKLILKGIIGIVFPGELLVILGPSGSGKSTLINALGGRLNENKRNHK</sequence>
<organism evidence="8">
    <name type="scientific">Medicago truncatula</name>
    <name type="common">Barrel medic</name>
    <name type="synonym">Medicago tribuloides</name>
    <dbReference type="NCBI Taxonomy" id="3880"/>
    <lineage>
        <taxon>Eukaryota</taxon>
        <taxon>Viridiplantae</taxon>
        <taxon>Streptophyta</taxon>
        <taxon>Embryophyta</taxon>
        <taxon>Tracheophyta</taxon>
        <taxon>Spermatophyta</taxon>
        <taxon>Magnoliopsida</taxon>
        <taxon>eudicotyledons</taxon>
        <taxon>Gunneridae</taxon>
        <taxon>Pentapetalae</taxon>
        <taxon>rosids</taxon>
        <taxon>fabids</taxon>
        <taxon>Fabales</taxon>
        <taxon>Fabaceae</taxon>
        <taxon>Papilionoideae</taxon>
        <taxon>50 kb inversion clade</taxon>
        <taxon>NPAAA clade</taxon>
        <taxon>Hologalegina</taxon>
        <taxon>IRL clade</taxon>
        <taxon>Trifolieae</taxon>
        <taxon>Medicago</taxon>
    </lineage>
</organism>
<dbReference type="InterPro" id="IPR027417">
    <property type="entry name" value="P-loop_NTPase"/>
</dbReference>
<dbReference type="AlphaFoldDB" id="A0A396IA34"/>
<name>A0A396IA34_MEDTR</name>
<dbReference type="GO" id="GO:0016887">
    <property type="term" value="F:ATP hydrolysis activity"/>
    <property type="evidence" value="ECO:0007669"/>
    <property type="project" value="InterPro"/>
</dbReference>
<accession>A0A396IA34</accession>
<dbReference type="EMBL" id="PSQE01000004">
    <property type="protein sequence ID" value="RHN62476.1"/>
    <property type="molecule type" value="Genomic_DNA"/>
</dbReference>
<evidence type="ECO:0000256" key="2">
    <source>
        <dbReference type="ARBA" id="ARBA00022448"/>
    </source>
</evidence>
<gene>
    <name evidence="8" type="ORF">MtrunA17_Chr4g0047821</name>
</gene>
<dbReference type="Gene3D" id="3.40.50.300">
    <property type="entry name" value="P-loop containing nucleotide triphosphate hydrolases"/>
    <property type="match status" value="1"/>
</dbReference>
<evidence type="ECO:0000313" key="8">
    <source>
        <dbReference type="EMBL" id="RHN62476.1"/>
    </source>
</evidence>
<dbReference type="GO" id="GO:0016020">
    <property type="term" value="C:membrane"/>
    <property type="evidence" value="ECO:0007669"/>
    <property type="project" value="UniProtKB-SubCell"/>
</dbReference>
<evidence type="ECO:0000256" key="5">
    <source>
        <dbReference type="ARBA" id="ARBA00023136"/>
    </source>
</evidence>
<comment type="subcellular location">
    <subcellularLocation>
        <location evidence="1">Membrane</location>
        <topology evidence="1">Multi-pass membrane protein</topology>
    </subcellularLocation>
</comment>
<proteinExistence type="predicted"/>
<evidence type="ECO:0000256" key="3">
    <source>
        <dbReference type="ARBA" id="ARBA00022692"/>
    </source>
</evidence>
<comment type="caution">
    <text evidence="8">The sequence shown here is derived from an EMBL/GenBank/DDBJ whole genome shotgun (WGS) entry which is preliminary data.</text>
</comment>